<dbReference type="PANTHER" id="PTHR10165">
    <property type="entry name" value="LIPID PHOSPHATE PHOSPHATASE"/>
    <property type="match status" value="1"/>
</dbReference>
<name>A0AAW1Q880_9CHLO</name>
<sequence>MYPEGSAAAGNGGVVRPSESADRETHPLDVEQGRKTTTGGSSRYRGWKLRDIDVGHVFKSQHYGTMFFAILSLITLAVVHWTATPRFRPYFSYDASISYIAQKDSVTAAAAVLVPLASLLLSLFIYEFIIYRKRNLEITNACSTTLHFFLDAVYCFIFALTFTEISKFAVGSFRPGFLQACNPKSVGLGNGPVDYQLASPVGLTVADCTTDLLDTRKGFPSGHASTSTVVCTYAIIYLIWAGYFRGGDAAFLGLDKKSGVVTGFRGRHRIWRELGHGVYLMWILLHFAFIWGVGLSRYNDNKHTLIQVFGGWFLGVFIACISATRACALHKYIFIHDLQETAF</sequence>
<evidence type="ECO:0000256" key="7">
    <source>
        <dbReference type="SAM" id="Phobius"/>
    </source>
</evidence>
<feature type="transmembrane region" description="Helical" evidence="7">
    <location>
        <begin position="274"/>
        <end position="293"/>
    </location>
</feature>
<evidence type="ECO:0000256" key="3">
    <source>
        <dbReference type="ARBA" id="ARBA00022692"/>
    </source>
</evidence>
<dbReference type="InterPro" id="IPR043216">
    <property type="entry name" value="PAP-like"/>
</dbReference>
<reference evidence="9 10" key="1">
    <citation type="journal article" date="2024" name="Nat. Commun.">
        <title>Phylogenomics reveals the evolutionary origins of lichenization in chlorophyte algae.</title>
        <authorList>
            <person name="Puginier C."/>
            <person name="Libourel C."/>
            <person name="Otte J."/>
            <person name="Skaloud P."/>
            <person name="Haon M."/>
            <person name="Grisel S."/>
            <person name="Petersen M."/>
            <person name="Berrin J.G."/>
            <person name="Delaux P.M."/>
            <person name="Dal Grande F."/>
            <person name="Keller J."/>
        </authorList>
    </citation>
    <scope>NUCLEOTIDE SEQUENCE [LARGE SCALE GENOMIC DNA]</scope>
    <source>
        <strain evidence="9 10">SAG 2043</strain>
    </source>
</reference>
<dbReference type="GO" id="GO:0007165">
    <property type="term" value="P:signal transduction"/>
    <property type="evidence" value="ECO:0007669"/>
    <property type="project" value="TreeGrafter"/>
</dbReference>
<feature type="domain" description="Phosphatidic acid phosphatase type 2/haloperoxidase" evidence="8">
    <location>
        <begin position="150"/>
        <end position="322"/>
    </location>
</feature>
<dbReference type="GO" id="GO:0046839">
    <property type="term" value="P:phospholipid dephosphorylation"/>
    <property type="evidence" value="ECO:0007669"/>
    <property type="project" value="TreeGrafter"/>
</dbReference>
<protein>
    <recommendedName>
        <fullName evidence="8">Phosphatidic acid phosphatase type 2/haloperoxidase domain-containing protein</fullName>
    </recommendedName>
</protein>
<evidence type="ECO:0000256" key="6">
    <source>
        <dbReference type="SAM" id="MobiDB-lite"/>
    </source>
</evidence>
<keyword evidence="5 7" id="KW-0472">Membrane</keyword>
<gene>
    <name evidence="9" type="ORF">WJX72_011349</name>
</gene>
<feature type="transmembrane region" description="Helical" evidence="7">
    <location>
        <begin position="105"/>
        <end position="126"/>
    </location>
</feature>
<accession>A0AAW1Q880</accession>
<evidence type="ECO:0000313" key="10">
    <source>
        <dbReference type="Proteomes" id="UP001489004"/>
    </source>
</evidence>
<comment type="similarity">
    <text evidence="2">Belongs to the PA-phosphatase related phosphoesterase family.</text>
</comment>
<evidence type="ECO:0000256" key="5">
    <source>
        <dbReference type="ARBA" id="ARBA00023136"/>
    </source>
</evidence>
<organism evidence="9 10">
    <name type="scientific">[Myrmecia] bisecta</name>
    <dbReference type="NCBI Taxonomy" id="41462"/>
    <lineage>
        <taxon>Eukaryota</taxon>
        <taxon>Viridiplantae</taxon>
        <taxon>Chlorophyta</taxon>
        <taxon>core chlorophytes</taxon>
        <taxon>Trebouxiophyceae</taxon>
        <taxon>Trebouxiales</taxon>
        <taxon>Trebouxiaceae</taxon>
        <taxon>Myrmecia</taxon>
    </lineage>
</organism>
<dbReference type="Proteomes" id="UP001489004">
    <property type="component" value="Unassembled WGS sequence"/>
</dbReference>
<evidence type="ECO:0000256" key="2">
    <source>
        <dbReference type="ARBA" id="ARBA00008816"/>
    </source>
</evidence>
<feature type="region of interest" description="Disordered" evidence="6">
    <location>
        <begin position="1"/>
        <end position="41"/>
    </location>
</feature>
<keyword evidence="3 7" id="KW-0812">Transmembrane</keyword>
<dbReference type="GO" id="GO:0005886">
    <property type="term" value="C:plasma membrane"/>
    <property type="evidence" value="ECO:0007669"/>
    <property type="project" value="TreeGrafter"/>
</dbReference>
<evidence type="ECO:0000259" key="8">
    <source>
        <dbReference type="Pfam" id="PF01569"/>
    </source>
</evidence>
<comment type="subcellular location">
    <subcellularLocation>
        <location evidence="1">Membrane</location>
        <topology evidence="1">Multi-pass membrane protein</topology>
    </subcellularLocation>
</comment>
<dbReference type="Pfam" id="PF01569">
    <property type="entry name" value="PAP2"/>
    <property type="match status" value="1"/>
</dbReference>
<feature type="transmembrane region" description="Helical" evidence="7">
    <location>
        <begin position="305"/>
        <end position="324"/>
    </location>
</feature>
<feature type="transmembrane region" description="Helical" evidence="7">
    <location>
        <begin position="63"/>
        <end position="84"/>
    </location>
</feature>
<dbReference type="Gene3D" id="1.20.144.10">
    <property type="entry name" value="Phosphatidic acid phosphatase type 2/haloperoxidase"/>
    <property type="match status" value="1"/>
</dbReference>
<proteinExistence type="inferred from homology"/>
<evidence type="ECO:0000256" key="4">
    <source>
        <dbReference type="ARBA" id="ARBA00022989"/>
    </source>
</evidence>
<dbReference type="PANTHER" id="PTHR10165:SF103">
    <property type="entry name" value="PHOSPHOLIPID PHOSPHATASE HOMOLOG 1.2 HOMOLOG"/>
    <property type="match status" value="1"/>
</dbReference>
<dbReference type="GO" id="GO:0008195">
    <property type="term" value="F:phosphatidate phosphatase activity"/>
    <property type="evidence" value="ECO:0007669"/>
    <property type="project" value="TreeGrafter"/>
</dbReference>
<evidence type="ECO:0000313" key="9">
    <source>
        <dbReference type="EMBL" id="KAK9818365.1"/>
    </source>
</evidence>
<comment type="caution">
    <text evidence="9">The sequence shown here is derived from an EMBL/GenBank/DDBJ whole genome shotgun (WGS) entry which is preliminary data.</text>
</comment>
<keyword evidence="4 7" id="KW-1133">Transmembrane helix</keyword>
<dbReference type="GO" id="GO:0006644">
    <property type="term" value="P:phospholipid metabolic process"/>
    <property type="evidence" value="ECO:0007669"/>
    <property type="project" value="InterPro"/>
</dbReference>
<evidence type="ECO:0000256" key="1">
    <source>
        <dbReference type="ARBA" id="ARBA00004141"/>
    </source>
</evidence>
<keyword evidence="10" id="KW-1185">Reference proteome</keyword>
<dbReference type="InterPro" id="IPR036938">
    <property type="entry name" value="PAP2/HPO_sf"/>
</dbReference>
<dbReference type="SUPFAM" id="SSF48317">
    <property type="entry name" value="Acid phosphatase/Vanadium-dependent haloperoxidase"/>
    <property type="match status" value="1"/>
</dbReference>
<dbReference type="EMBL" id="JALJOR010000004">
    <property type="protein sequence ID" value="KAK9818365.1"/>
    <property type="molecule type" value="Genomic_DNA"/>
</dbReference>
<feature type="transmembrane region" description="Helical" evidence="7">
    <location>
        <begin position="146"/>
        <end position="165"/>
    </location>
</feature>
<dbReference type="InterPro" id="IPR000326">
    <property type="entry name" value="PAP2/HPO"/>
</dbReference>
<feature type="compositionally biased region" description="Basic and acidic residues" evidence="6">
    <location>
        <begin position="19"/>
        <end position="34"/>
    </location>
</feature>
<dbReference type="AlphaFoldDB" id="A0AAW1Q880"/>